<comment type="caution">
    <text evidence="9">The sequence shown here is derived from an EMBL/GenBank/DDBJ whole genome shotgun (WGS) entry which is preliminary data.</text>
</comment>
<dbReference type="EMBL" id="AKCR02000168">
    <property type="protein sequence ID" value="PKK19045.1"/>
    <property type="molecule type" value="Genomic_DNA"/>
</dbReference>
<feature type="compositionally biased region" description="Basic and acidic residues" evidence="6">
    <location>
        <begin position="890"/>
        <end position="902"/>
    </location>
</feature>
<feature type="region of interest" description="Disordered" evidence="6">
    <location>
        <begin position="407"/>
        <end position="513"/>
    </location>
</feature>
<evidence type="ECO:0000313" key="9">
    <source>
        <dbReference type="EMBL" id="PKK19045.1"/>
    </source>
</evidence>
<evidence type="ECO:0000259" key="8">
    <source>
        <dbReference type="PROSITE" id="PS50174"/>
    </source>
</evidence>
<protein>
    <submittedName>
        <fullName evidence="9">G patch domain containing 8</fullName>
    </submittedName>
</protein>
<evidence type="ECO:0000256" key="1">
    <source>
        <dbReference type="ARBA" id="ARBA00022723"/>
    </source>
</evidence>
<keyword evidence="3" id="KW-0862">Zinc</keyword>
<feature type="compositionally biased region" description="Polar residues" evidence="6">
    <location>
        <begin position="593"/>
        <end position="620"/>
    </location>
</feature>
<feature type="compositionally biased region" description="Polar residues" evidence="6">
    <location>
        <begin position="321"/>
        <end position="339"/>
    </location>
</feature>
<dbReference type="InterPro" id="IPR052445">
    <property type="entry name" value="ZnF-G_patch_domain"/>
</dbReference>
<sequence>GNHFDQYEEGHLEIEQASLDKPIESDNIGHRLLQKHGWKLGQGLGKSLQGRTDPIPIVVKYDVMGMGRMEMELDYAEDATERRRVLEVEKEDTEELRQKYKDYVDKEKAIAKALEDLRANFYCELCDKQYQKHQEFDNHINSYDHAHKQRLKDLKQREFARNVSSRSRKDERKQEKALRRLHELAEQRRQPECAPGSGPMFRTTTVAVDEEGGDDDDSAAGGSFIQVTSGQTTETPMDRGFLNTGQVGGTVIPGQTPLQTAQAISFGIKSTLGTPLQKIGVSFSFAKKTPVKLETIASVFKDHGEESGSADGAKGDERGSSDTGNLQKSGEGESTNNSDGKAEEDDQHDKDSGSLATTLSKLKKMKREDGPMAVEPEYYHYIPPAHCKVKPNFQFLLFMKSTEQMEAENVNKKNTHEVKKGNSPKPKPGKQAEKAVESAGQQKEQSAPETAAQHSKTELKEVPETANIQESKQHPESSLPEPDAAKEIAQPVSGCKDVSEGPKHPTGPFFPVLSKDESTTLQWPSELLIFTKAEPSVSYSCNPLYFDFKLSRNKDAKGKGVEKSKDAGSVCKENVPNAEPGEMSKAKEVENIANRSALKTENKSLSACGSQVKQESSLASVSKGEGEDESKSATGKSKSGRSHKHKKKKKHKKSGKHKRKHKEEADEKSRKTDLGEEKPKKRKRHRHRKGKSSLSTESERALKTELSEDCGHFQKKKRCSQESQRKSLSAEEGSSGKKEDGGNSCQEHGSKKHKAEPQQRSHYSCRRSYSDDSYSDYSDRSRCRSKRSHDSEDDSDYNSSNHRSKRRKYSSSEDDYSSSRSRSRSRSRSYSRDRSRSPRSHSQRSLSRKGSRGHESPEERRSGRRDFIRSKIYRSQSPHYFRAGRNEGSALKKEDGKGEELKGSGSLSQNSSGAGRTSEGDCSPEERNSVTAKLLLEKIQSRKVEKKPYVADEVLAGPNKVGIKLKDPPQGYFGPKLPPSLGNKPVLPLIGKLPTVRKPNSKRYEESGLERGEEQELSDSEDASQGVEEAQLAGQSLLEDVVMVIQDKALDEQKRDEPAVEMPAVPLEAPALPECFGSGDLVMPHNFLADRSDGDGLEPMDGGNQPVPVETSMMPLVPDVEHFSGYVPQGGDPSMEGDREGGEDSSLAPLESQPITFTPEEMEKYSKHIPQPHLTPISLSHLTHSIIPGHPATFLASHPIHIIPASAIHPGPFTFHPVPHALYPTLLAPRPAAAAAATALHLHPLLHPIFSGQDLQHPPSHGT</sequence>
<dbReference type="PANTHER" id="PTHR17614:SF11">
    <property type="entry name" value="G PATCH DOMAIN-CONTAINING PROTEIN 8"/>
    <property type="match status" value="1"/>
</dbReference>
<feature type="compositionally biased region" description="Basic and acidic residues" evidence="6">
    <location>
        <begin position="555"/>
        <end position="566"/>
    </location>
</feature>
<feature type="non-terminal residue" evidence="9">
    <location>
        <position position="1"/>
    </location>
</feature>
<feature type="compositionally biased region" description="Basic residues" evidence="6">
    <location>
        <begin position="638"/>
        <end position="661"/>
    </location>
</feature>
<feature type="domain" description="G-patch" evidence="8">
    <location>
        <begin position="25"/>
        <end position="71"/>
    </location>
</feature>
<evidence type="ECO:0000256" key="6">
    <source>
        <dbReference type="SAM" id="MobiDB-lite"/>
    </source>
</evidence>
<feature type="region of interest" description="Disordered" evidence="6">
    <location>
        <begin position="304"/>
        <end position="368"/>
    </location>
</feature>
<feature type="region of interest" description="Disordered" evidence="6">
    <location>
        <begin position="1127"/>
        <end position="1150"/>
    </location>
</feature>
<dbReference type="GO" id="GO:0008270">
    <property type="term" value="F:zinc ion binding"/>
    <property type="evidence" value="ECO:0007669"/>
    <property type="project" value="UniProtKB-KW"/>
</dbReference>
<dbReference type="GO" id="GO:0003676">
    <property type="term" value="F:nucleic acid binding"/>
    <property type="evidence" value="ECO:0007669"/>
    <property type="project" value="InterPro"/>
</dbReference>
<feature type="domain" description="C2H2-type" evidence="7">
    <location>
        <begin position="121"/>
        <end position="150"/>
    </location>
</feature>
<dbReference type="PROSITE" id="PS00028">
    <property type="entry name" value="ZINC_FINGER_C2H2_1"/>
    <property type="match status" value="1"/>
</dbReference>
<name>A0A2I0LNM7_COLLI</name>
<accession>A0A2I0LNM7</accession>
<dbReference type="InParanoid" id="A0A2I0LNM7"/>
<evidence type="ECO:0000256" key="4">
    <source>
        <dbReference type="PROSITE-ProRule" id="PRU00042"/>
    </source>
</evidence>
<dbReference type="STRING" id="8932.A0A2I0LNM7"/>
<feature type="compositionally biased region" description="Polar residues" evidence="6">
    <location>
        <begin position="439"/>
        <end position="454"/>
    </location>
</feature>
<dbReference type="Pfam" id="PF01585">
    <property type="entry name" value="G-patch"/>
    <property type="match status" value="1"/>
</dbReference>
<evidence type="ECO:0000313" key="10">
    <source>
        <dbReference type="Proteomes" id="UP000053872"/>
    </source>
</evidence>
<dbReference type="InterPro" id="IPR000467">
    <property type="entry name" value="G_patch_dom"/>
</dbReference>
<feature type="coiled-coil region" evidence="5">
    <location>
        <begin position="76"/>
        <end position="106"/>
    </location>
</feature>
<feature type="compositionally biased region" description="Basic residues" evidence="6">
    <location>
        <begin position="837"/>
        <end position="851"/>
    </location>
</feature>
<reference evidence="9 10" key="1">
    <citation type="journal article" date="2013" name="Science">
        <title>Genomic diversity and evolution of the head crest in the rock pigeon.</title>
        <authorList>
            <person name="Shapiro M.D."/>
            <person name="Kronenberg Z."/>
            <person name="Li C."/>
            <person name="Domyan E.T."/>
            <person name="Pan H."/>
            <person name="Campbell M."/>
            <person name="Tan H."/>
            <person name="Huff C.D."/>
            <person name="Hu H."/>
            <person name="Vickrey A.I."/>
            <person name="Nielsen S.C."/>
            <person name="Stringham S.A."/>
            <person name="Hu H."/>
            <person name="Willerslev E."/>
            <person name="Gilbert M.T."/>
            <person name="Yandell M."/>
            <person name="Zhang G."/>
            <person name="Wang J."/>
        </authorList>
    </citation>
    <scope>NUCLEOTIDE SEQUENCE [LARGE SCALE GENOMIC DNA]</scope>
    <source>
        <tissue evidence="9">Blood</tissue>
    </source>
</reference>
<dbReference type="SUPFAM" id="SSF57667">
    <property type="entry name" value="beta-beta-alpha zinc fingers"/>
    <property type="match status" value="1"/>
</dbReference>
<feature type="compositionally biased region" description="Basic residues" evidence="6">
    <location>
        <begin position="680"/>
        <end position="691"/>
    </location>
</feature>
<organism evidence="9 10">
    <name type="scientific">Columba livia</name>
    <name type="common">Rock dove</name>
    <dbReference type="NCBI Taxonomy" id="8932"/>
    <lineage>
        <taxon>Eukaryota</taxon>
        <taxon>Metazoa</taxon>
        <taxon>Chordata</taxon>
        <taxon>Craniata</taxon>
        <taxon>Vertebrata</taxon>
        <taxon>Euteleostomi</taxon>
        <taxon>Archelosauria</taxon>
        <taxon>Archosauria</taxon>
        <taxon>Dinosauria</taxon>
        <taxon>Saurischia</taxon>
        <taxon>Theropoda</taxon>
        <taxon>Coelurosauria</taxon>
        <taxon>Aves</taxon>
        <taxon>Neognathae</taxon>
        <taxon>Neoaves</taxon>
        <taxon>Columbimorphae</taxon>
        <taxon>Columbiformes</taxon>
        <taxon>Columbidae</taxon>
        <taxon>Columba</taxon>
    </lineage>
</organism>
<dbReference type="InterPro" id="IPR013087">
    <property type="entry name" value="Znf_C2H2_type"/>
</dbReference>
<dbReference type="GO" id="GO:0005634">
    <property type="term" value="C:nucleus"/>
    <property type="evidence" value="ECO:0007669"/>
    <property type="project" value="TreeGrafter"/>
</dbReference>
<dbReference type="SMART" id="SM00443">
    <property type="entry name" value="G_patch"/>
    <property type="match status" value="1"/>
</dbReference>
<feature type="compositionally biased region" description="Basic and acidic residues" evidence="6">
    <location>
        <begin position="1002"/>
        <end position="1014"/>
    </location>
</feature>
<feature type="compositionally biased region" description="Basic and acidic residues" evidence="6">
    <location>
        <begin position="409"/>
        <end position="420"/>
    </location>
</feature>
<evidence type="ECO:0000256" key="3">
    <source>
        <dbReference type="ARBA" id="ARBA00022833"/>
    </source>
</evidence>
<keyword evidence="1" id="KW-0479">Metal-binding</keyword>
<keyword evidence="10" id="KW-1185">Reference proteome</keyword>
<dbReference type="PROSITE" id="PS50157">
    <property type="entry name" value="ZINC_FINGER_C2H2_2"/>
    <property type="match status" value="1"/>
</dbReference>
<evidence type="ECO:0000256" key="2">
    <source>
        <dbReference type="ARBA" id="ARBA00022771"/>
    </source>
</evidence>
<feature type="compositionally biased region" description="Basic and acidic residues" evidence="6">
    <location>
        <begin position="852"/>
        <end position="869"/>
    </location>
</feature>
<proteinExistence type="predicted"/>
<keyword evidence="5" id="KW-0175">Coiled coil</keyword>
<evidence type="ECO:0000259" key="7">
    <source>
        <dbReference type="PROSITE" id="PS50157"/>
    </source>
</evidence>
<dbReference type="PROSITE" id="PS50174">
    <property type="entry name" value="G_PATCH"/>
    <property type="match status" value="1"/>
</dbReference>
<gene>
    <name evidence="9" type="primary">GPATCH8</name>
    <name evidence="9" type="ORF">A306_00013420</name>
</gene>
<feature type="compositionally biased region" description="Basic and acidic residues" evidence="6">
    <location>
        <begin position="662"/>
        <end position="679"/>
    </location>
</feature>
<dbReference type="PANTHER" id="PTHR17614">
    <property type="entry name" value="ZINC FINGER-CONTAINING"/>
    <property type="match status" value="1"/>
</dbReference>
<dbReference type="AlphaFoldDB" id="A0A2I0LNM7"/>
<evidence type="ECO:0000256" key="5">
    <source>
        <dbReference type="SAM" id="Coils"/>
    </source>
</evidence>
<dbReference type="Proteomes" id="UP000053872">
    <property type="component" value="Unassembled WGS sequence"/>
</dbReference>
<feature type="region of interest" description="Disordered" evidence="6">
    <location>
        <begin position="555"/>
        <end position="929"/>
    </location>
</feature>
<dbReference type="InterPro" id="IPR036236">
    <property type="entry name" value="Znf_C2H2_sf"/>
</dbReference>
<feature type="compositionally biased region" description="Basic and acidic residues" evidence="6">
    <location>
        <begin position="719"/>
        <end position="741"/>
    </location>
</feature>
<feature type="region of interest" description="Disordered" evidence="6">
    <location>
        <begin position="990"/>
        <end position="1029"/>
    </location>
</feature>
<keyword evidence="2 4" id="KW-0863">Zinc-finger</keyword>
<feature type="compositionally biased region" description="Basic and acidic residues" evidence="6">
    <location>
        <begin position="697"/>
        <end position="712"/>
    </location>
</feature>